<dbReference type="InterPro" id="IPR004045">
    <property type="entry name" value="Glutathione_S-Trfase_N"/>
</dbReference>
<dbReference type="OrthoDB" id="422574at2759"/>
<evidence type="ECO:0000256" key="6">
    <source>
        <dbReference type="RuleBase" id="RU003494"/>
    </source>
</evidence>
<evidence type="ECO:0000313" key="10">
    <source>
        <dbReference type="Proteomes" id="UP000761534"/>
    </source>
</evidence>
<comment type="caution">
    <text evidence="9">The sequence shown here is derived from an EMBL/GenBank/DDBJ whole genome shotgun (WGS) entry which is preliminary data.</text>
</comment>
<gene>
    <name evidence="9" type="ORF">TRICI_005090</name>
</gene>
<dbReference type="SFLD" id="SFLDG00358">
    <property type="entry name" value="Main_(cytGST)"/>
    <property type="match status" value="1"/>
</dbReference>
<dbReference type="Pfam" id="PF00043">
    <property type="entry name" value="GST_C"/>
    <property type="match status" value="1"/>
</dbReference>
<comment type="similarity">
    <text evidence="1 6">Belongs to the GST superfamily.</text>
</comment>
<dbReference type="GO" id="GO:0005634">
    <property type="term" value="C:nucleus"/>
    <property type="evidence" value="ECO:0007669"/>
    <property type="project" value="UniProtKB-ARBA"/>
</dbReference>
<evidence type="ECO:0000259" key="7">
    <source>
        <dbReference type="PROSITE" id="PS50404"/>
    </source>
</evidence>
<comment type="catalytic activity">
    <reaction evidence="4">
        <text>RX + glutathione = an S-substituted glutathione + a halide anion + H(+)</text>
        <dbReference type="Rhea" id="RHEA:16437"/>
        <dbReference type="ChEBI" id="CHEBI:15378"/>
        <dbReference type="ChEBI" id="CHEBI:16042"/>
        <dbReference type="ChEBI" id="CHEBI:17792"/>
        <dbReference type="ChEBI" id="CHEBI:57925"/>
        <dbReference type="ChEBI" id="CHEBI:90779"/>
        <dbReference type="EC" id="2.5.1.18"/>
    </reaction>
</comment>
<dbReference type="PROSITE" id="PS50404">
    <property type="entry name" value="GST_NTER"/>
    <property type="match status" value="1"/>
</dbReference>
<dbReference type="EC" id="2.5.1.18" evidence="2"/>
<evidence type="ECO:0000313" key="9">
    <source>
        <dbReference type="EMBL" id="KAA8906851.1"/>
    </source>
</evidence>
<accession>A0A642UWG8</accession>
<evidence type="ECO:0000256" key="5">
    <source>
        <dbReference type="ARBA" id="ARBA00060024"/>
    </source>
</evidence>
<dbReference type="SUPFAM" id="SSF47616">
    <property type="entry name" value="GST C-terminal domain-like"/>
    <property type="match status" value="1"/>
</dbReference>
<dbReference type="EMBL" id="SWFS01000390">
    <property type="protein sequence ID" value="KAA8906851.1"/>
    <property type="molecule type" value="Genomic_DNA"/>
</dbReference>
<dbReference type="SFLD" id="SFLDG01151">
    <property type="entry name" value="Main.2:_Nu-like"/>
    <property type="match status" value="1"/>
</dbReference>
<dbReference type="PANTHER" id="PTHR44051">
    <property type="entry name" value="GLUTATHIONE S-TRANSFERASE-RELATED"/>
    <property type="match status" value="1"/>
</dbReference>
<dbReference type="SFLD" id="SFLDG01150">
    <property type="entry name" value="Main.1:_Beta-like"/>
    <property type="match status" value="1"/>
</dbReference>
<name>A0A642UWG8_9ASCO</name>
<dbReference type="InterPro" id="IPR036249">
    <property type="entry name" value="Thioredoxin-like_sf"/>
</dbReference>
<dbReference type="Gene3D" id="1.20.1050.130">
    <property type="match status" value="1"/>
</dbReference>
<dbReference type="PROSITE" id="PS50405">
    <property type="entry name" value="GST_CTER"/>
    <property type="match status" value="1"/>
</dbReference>
<sequence length="211" mass="24165">MTKKMQPIKLYGGFGPNPLKVLLLLEELGLSYEVVPVTLAEVKQPEYLKVNPNGRLPAIEDPNTGLTLWESGAIFEYLIEKYDTEHKLSFPAGTEEYYHAKQWLYFQTTGQGPYFGQAAWFKNYHSEKVPSALERYEKEINRVNQVLEGQLAKKDWLVGNKFSYADLSFIPWEKGASDGIDGFNIDDYPHVKQWFNKILSRPAIINALKAN</sequence>
<dbReference type="Proteomes" id="UP000761534">
    <property type="component" value="Unassembled WGS sequence"/>
</dbReference>
<dbReference type="PANTHER" id="PTHR44051:SF23">
    <property type="entry name" value="GLUTATHIONE S-TRANSFERASE-LIKE PROTEIN TPCF"/>
    <property type="match status" value="1"/>
</dbReference>
<dbReference type="SUPFAM" id="SSF52833">
    <property type="entry name" value="Thioredoxin-like"/>
    <property type="match status" value="1"/>
</dbReference>
<evidence type="ECO:0000256" key="1">
    <source>
        <dbReference type="ARBA" id="ARBA00007409"/>
    </source>
</evidence>
<keyword evidence="3" id="KW-0808">Transferase</keyword>
<dbReference type="FunFam" id="1.20.1050.130:FF:000016">
    <property type="entry name" value="Glutathione S-transferase 1"/>
    <property type="match status" value="1"/>
</dbReference>
<dbReference type="GO" id="GO:0004364">
    <property type="term" value="F:glutathione transferase activity"/>
    <property type="evidence" value="ECO:0007669"/>
    <property type="project" value="UniProtKB-EC"/>
</dbReference>
<dbReference type="InterPro" id="IPR040079">
    <property type="entry name" value="Glutathione_S-Trfase"/>
</dbReference>
<evidence type="ECO:0000256" key="3">
    <source>
        <dbReference type="ARBA" id="ARBA00022679"/>
    </source>
</evidence>
<reference evidence="9" key="1">
    <citation type="journal article" date="2019" name="G3 (Bethesda)">
        <title>Genome Assemblies of Two Rare Opportunistic Yeast Pathogens: Diutina rugosa (syn. Candida rugosa) and Trichomonascus ciferrii (syn. Candida ciferrii).</title>
        <authorList>
            <person name="Mixao V."/>
            <person name="Saus E."/>
            <person name="Hansen A.P."/>
            <person name="Lass-Florl C."/>
            <person name="Gabaldon T."/>
        </authorList>
    </citation>
    <scope>NUCLEOTIDE SEQUENCE</scope>
    <source>
        <strain evidence="9">CBS 4856</strain>
    </source>
</reference>
<dbReference type="InterPro" id="IPR010987">
    <property type="entry name" value="Glutathione-S-Trfase_C-like"/>
</dbReference>
<evidence type="ECO:0000259" key="8">
    <source>
        <dbReference type="PROSITE" id="PS50405"/>
    </source>
</evidence>
<organism evidence="9 10">
    <name type="scientific">Trichomonascus ciferrii</name>
    <dbReference type="NCBI Taxonomy" id="44093"/>
    <lineage>
        <taxon>Eukaryota</taxon>
        <taxon>Fungi</taxon>
        <taxon>Dikarya</taxon>
        <taxon>Ascomycota</taxon>
        <taxon>Saccharomycotina</taxon>
        <taxon>Dipodascomycetes</taxon>
        <taxon>Dipodascales</taxon>
        <taxon>Trichomonascaceae</taxon>
        <taxon>Trichomonascus</taxon>
        <taxon>Trichomonascus ciferrii complex</taxon>
    </lineage>
</organism>
<protein>
    <recommendedName>
        <fullName evidence="2">glutathione transferase</fullName>
        <ecNumber evidence="2">2.5.1.18</ecNumber>
    </recommendedName>
</protein>
<proteinExistence type="inferred from homology"/>
<feature type="domain" description="GST N-terminal" evidence="7">
    <location>
        <begin position="5"/>
        <end position="86"/>
    </location>
</feature>
<dbReference type="GO" id="GO:0005737">
    <property type="term" value="C:cytoplasm"/>
    <property type="evidence" value="ECO:0007669"/>
    <property type="project" value="UniProtKB-ARBA"/>
</dbReference>
<dbReference type="SFLD" id="SFLDS00019">
    <property type="entry name" value="Glutathione_Transferase_(cytos"/>
    <property type="match status" value="1"/>
</dbReference>
<dbReference type="InterPro" id="IPR036282">
    <property type="entry name" value="Glutathione-S-Trfase_C_sf"/>
</dbReference>
<dbReference type="AlphaFoldDB" id="A0A642UWG8"/>
<feature type="domain" description="GST C-terminal" evidence="8">
    <location>
        <begin position="93"/>
        <end position="211"/>
    </location>
</feature>
<dbReference type="VEuPathDB" id="FungiDB:TRICI_005090"/>
<comment type="function">
    <text evidence="5">Involved in the oxidative stress response and detoxification.</text>
</comment>
<keyword evidence="10" id="KW-1185">Reference proteome</keyword>
<dbReference type="InterPro" id="IPR004046">
    <property type="entry name" value="GST_C"/>
</dbReference>
<dbReference type="Pfam" id="PF02798">
    <property type="entry name" value="GST_N"/>
    <property type="match status" value="1"/>
</dbReference>
<evidence type="ECO:0000256" key="4">
    <source>
        <dbReference type="ARBA" id="ARBA00047960"/>
    </source>
</evidence>
<evidence type="ECO:0000256" key="2">
    <source>
        <dbReference type="ARBA" id="ARBA00012452"/>
    </source>
</evidence>